<dbReference type="Pfam" id="PF00307">
    <property type="entry name" value="CH"/>
    <property type="match status" value="2"/>
</dbReference>
<evidence type="ECO:0000313" key="7">
    <source>
        <dbReference type="Proteomes" id="UP000887569"/>
    </source>
</evidence>
<keyword evidence="2" id="KW-0677">Repeat</keyword>
<dbReference type="InterPro" id="IPR001589">
    <property type="entry name" value="Actinin_actin-bd_CS"/>
</dbReference>
<dbReference type="WBParaSite" id="PgR097_g004_t01">
    <property type="protein sequence ID" value="PgR097_g004_t01"/>
    <property type="gene ID" value="PgR097_g004"/>
</dbReference>
<dbReference type="SMART" id="SM00033">
    <property type="entry name" value="CH"/>
    <property type="match status" value="2"/>
</dbReference>
<dbReference type="PROSITE" id="PS00019">
    <property type="entry name" value="ACTININ_1"/>
    <property type="match status" value="1"/>
</dbReference>
<dbReference type="InterPro" id="IPR001298">
    <property type="entry name" value="Filamin/ABP280_rpt"/>
</dbReference>
<dbReference type="InterPro" id="IPR017868">
    <property type="entry name" value="Filamin/ABP280_repeat-like"/>
</dbReference>
<feature type="repeat" description="Filamin" evidence="4">
    <location>
        <begin position="1198"/>
        <end position="1291"/>
    </location>
</feature>
<evidence type="ECO:0000256" key="3">
    <source>
        <dbReference type="ARBA" id="ARBA00023203"/>
    </source>
</evidence>
<dbReference type="SMART" id="SM00557">
    <property type="entry name" value="IG_FLMN"/>
    <property type="match status" value="11"/>
</dbReference>
<keyword evidence="3" id="KW-0009">Actin-binding</keyword>
<keyword evidence="7" id="KW-1185">Reference proteome</keyword>
<feature type="repeat" description="Filamin" evidence="4">
    <location>
        <begin position="720"/>
        <end position="815"/>
    </location>
</feature>
<dbReference type="GO" id="GO:0030036">
    <property type="term" value="P:actin cytoskeleton organization"/>
    <property type="evidence" value="ECO:0007669"/>
    <property type="project" value="InterPro"/>
</dbReference>
<feature type="domain" description="Calponin-homology (CH)" evidence="6">
    <location>
        <begin position="151"/>
        <end position="255"/>
    </location>
</feature>
<feature type="repeat" description="Filamin" evidence="4">
    <location>
        <begin position="1320"/>
        <end position="1414"/>
    </location>
</feature>
<feature type="repeat" description="Filamin" evidence="4">
    <location>
        <begin position="431"/>
        <end position="528"/>
    </location>
</feature>
<dbReference type="InterPro" id="IPR013783">
    <property type="entry name" value="Ig-like_fold"/>
</dbReference>
<comment type="similarity">
    <text evidence="1">Belongs to the filamin family.</text>
</comment>
<feature type="repeat" description="Filamin" evidence="4">
    <location>
        <begin position="814"/>
        <end position="910"/>
    </location>
</feature>
<dbReference type="GO" id="GO:0051015">
    <property type="term" value="F:actin filament binding"/>
    <property type="evidence" value="ECO:0007669"/>
    <property type="project" value="InterPro"/>
</dbReference>
<dbReference type="InterPro" id="IPR001715">
    <property type="entry name" value="CH_dom"/>
</dbReference>
<dbReference type="InterPro" id="IPR044801">
    <property type="entry name" value="Filamin"/>
</dbReference>
<dbReference type="Gene3D" id="2.60.40.10">
    <property type="entry name" value="Immunoglobulins"/>
    <property type="match status" value="12"/>
</dbReference>
<dbReference type="PROSITE" id="PS50021">
    <property type="entry name" value="CH"/>
    <property type="match status" value="2"/>
</dbReference>
<evidence type="ECO:0000256" key="2">
    <source>
        <dbReference type="ARBA" id="ARBA00022737"/>
    </source>
</evidence>
<name>A0A915C6P5_PARUN</name>
<feature type="repeat" description="Filamin" evidence="4">
    <location>
        <begin position="623"/>
        <end position="719"/>
    </location>
</feature>
<evidence type="ECO:0000256" key="4">
    <source>
        <dbReference type="PROSITE-ProRule" id="PRU00087"/>
    </source>
</evidence>
<evidence type="ECO:0000313" key="8">
    <source>
        <dbReference type="WBParaSite" id="PgR097_g004_t01"/>
    </source>
</evidence>
<dbReference type="PANTHER" id="PTHR38537:SF8">
    <property type="entry name" value="FILAMIN-A"/>
    <property type="match status" value="1"/>
</dbReference>
<proteinExistence type="inferred from homology"/>
<dbReference type="PROSITE" id="PS50194">
    <property type="entry name" value="FILAMIN_REPEAT"/>
    <property type="match status" value="12"/>
</dbReference>
<feature type="repeat" description="Filamin" evidence="4">
    <location>
        <begin position="338"/>
        <end position="433"/>
    </location>
</feature>
<accession>A0A915C6P5</accession>
<reference evidence="8" key="1">
    <citation type="submission" date="2022-11" db="UniProtKB">
        <authorList>
            <consortium name="WormBaseParasite"/>
        </authorList>
    </citation>
    <scope>IDENTIFICATION</scope>
</reference>
<dbReference type="PROSITE" id="PS00020">
    <property type="entry name" value="ACTININ_2"/>
    <property type="match status" value="1"/>
</dbReference>
<feature type="repeat" description="Filamin" evidence="4">
    <location>
        <begin position="235"/>
        <end position="343"/>
    </location>
</feature>
<feature type="repeat" description="Filamin" evidence="4">
    <location>
        <begin position="528"/>
        <end position="619"/>
    </location>
</feature>
<organism evidence="7 8">
    <name type="scientific">Parascaris univalens</name>
    <name type="common">Nematode worm</name>
    <dbReference type="NCBI Taxonomy" id="6257"/>
    <lineage>
        <taxon>Eukaryota</taxon>
        <taxon>Metazoa</taxon>
        <taxon>Ecdysozoa</taxon>
        <taxon>Nematoda</taxon>
        <taxon>Chromadorea</taxon>
        <taxon>Rhabditida</taxon>
        <taxon>Spirurina</taxon>
        <taxon>Ascaridomorpha</taxon>
        <taxon>Ascaridoidea</taxon>
        <taxon>Ascarididae</taxon>
        <taxon>Parascaris</taxon>
    </lineage>
</organism>
<dbReference type="PANTHER" id="PTHR38537">
    <property type="entry name" value="JITTERBUG, ISOFORM N"/>
    <property type="match status" value="1"/>
</dbReference>
<dbReference type="Pfam" id="PF00630">
    <property type="entry name" value="Filamin"/>
    <property type="match status" value="9"/>
</dbReference>
<feature type="compositionally biased region" description="Polar residues" evidence="5">
    <location>
        <begin position="1318"/>
        <end position="1327"/>
    </location>
</feature>
<feature type="repeat" description="Filamin" evidence="4">
    <location>
        <begin position="1004"/>
        <end position="1096"/>
    </location>
</feature>
<evidence type="ECO:0000256" key="5">
    <source>
        <dbReference type="SAM" id="MobiDB-lite"/>
    </source>
</evidence>
<dbReference type="Proteomes" id="UP000887569">
    <property type="component" value="Unplaced"/>
</dbReference>
<feature type="repeat" description="Filamin" evidence="4">
    <location>
        <begin position="909"/>
        <end position="1003"/>
    </location>
</feature>
<dbReference type="SUPFAM" id="SSF81296">
    <property type="entry name" value="E set domains"/>
    <property type="match status" value="10"/>
</dbReference>
<feature type="repeat" description="Filamin" evidence="4">
    <location>
        <begin position="1097"/>
        <end position="1197"/>
    </location>
</feature>
<feature type="region of interest" description="Disordered" evidence="5">
    <location>
        <begin position="1315"/>
        <end position="1338"/>
    </location>
</feature>
<dbReference type="Gene3D" id="1.10.418.10">
    <property type="entry name" value="Calponin-like domain"/>
    <property type="match status" value="2"/>
</dbReference>
<protein>
    <submittedName>
        <fullName evidence="8">Calponin-homology (CH) domain-containing protein</fullName>
    </submittedName>
</protein>
<evidence type="ECO:0000256" key="1">
    <source>
        <dbReference type="ARBA" id="ARBA00009238"/>
    </source>
</evidence>
<feature type="domain" description="Calponin-homology (CH)" evidence="6">
    <location>
        <begin position="27"/>
        <end position="133"/>
    </location>
</feature>
<evidence type="ECO:0000259" key="6">
    <source>
        <dbReference type="PROSITE" id="PS50021"/>
    </source>
</evidence>
<dbReference type="InterPro" id="IPR036872">
    <property type="entry name" value="CH_dom_sf"/>
</dbReference>
<dbReference type="SUPFAM" id="SSF47576">
    <property type="entry name" value="Calponin-homology domain, CH-domain"/>
    <property type="match status" value="1"/>
</dbReference>
<dbReference type="InterPro" id="IPR014756">
    <property type="entry name" value="Ig_E-set"/>
</dbReference>
<dbReference type="FunFam" id="1.10.418.10:FF:000006">
    <property type="entry name" value="Filamin-B isoform A"/>
    <property type="match status" value="1"/>
</dbReference>
<sequence>MSLNSADEDPTNDYMSAGLQPDAQWKKIQQNTFTRWVNQHLKHVNVVVYDLETDFEEGLKLIQLVEVLSGRSLGRFNKRVTFRSQKLENISLALNFLENEEHIKIVNIDSSAIVDKNLKLILGLVWTLILHYSISKQNWELPDTQVELPERTPKQKLMMWIKAKLPPGLPLNNFTSDWNDGVLLGALVDSCAPDLHLGWRDWIPPDALHSTRTAMQLAEKHLDIAPLITPEELINPAVDEKSVMTYLAQFPQAHYKPALGRVADVDVSPIVGGSTAFTVHTLNAVVTPDVLIRGPDGQPVNTHIHKVSSTVYEIKYVPQMEGEYEIAVTIHDPHSGDSSRLNVERAVAVGSACLMYENSGRVGKRATFRIENAEEGVIELVIVDPKGNEIMPVLIREGIDYVSEFTPKFTGIHSVNVFQKKRHIPGSPFPLSVAAPATFRVWGRGVAPEGVRVGDEVNFFVDASEDSTSPLSVNVRDSAGQLLPVEKTLDEVKRRHTFVYRPQTSGKHEVELKCLDSHISKSPYEVRIGERTTSQVRAFGPGLEGGVAKLPAIFYVETNGDTDQLGFSIEGPSKTEINCTDVGDGSAVVKYIPEEPGVYEVNVLSRSEHIKDSPFVLMVEPPNENLRPSAVRVLGIEPSTIFSKGDRAIFQIDTTDAGVGALPQVKLLDSKYAQVPVSLTEKGKGIYECSFRPQSTGRYYVNVSAGGVAVPGSPFMVKVREAVDASQVRVYGPGVGPDVRSQQPTHFFIDAKGAGPGEVEVALSDREGSAVDLDVLDNNDGSFTVKYTAPRPGAYQLKVVFAGVEIPRVEINVKPHVDISGIRVEGLENENVLVGHRKEILINTGGTVPHAMGIEAITEDPDGRKYLLKLTPQIGGIFSGGWTAQKLGETKFSIFFDGVLVKEARTMVREGEDASKCRAVGEGLERAIVGERTKFRIDTQGAGEGSLAMAIKGPSESKTTVTDHSNGSCTVEYVLLTPGLYEINIVYGEKKEPIPGSPFTTVADYRRDVSKIAIEGFEGKARVGVPTSFVVDATRTAALPVDARLPVGQQQPIVEEIEPRKYQITFSLSGNAGDIVPVEVLYGGEPISNRPLSMTLSASLDPSRVKLKDRSGGSFPSEARASLPAAFMIDVSEAGKPDKLSAEVTGPDGRLRKSTIIATGEPGLYELSFTPDLAGVYEMLIFCNEMPISRSPYRIRCVPVGDANRCVLRELPKSDLWGVGEPRKLAVDVGNAGTGALSVIPMRENEVEWGVERVEGGLYYVNLKPLVTGPHTVFLFYGGREIPNGAISFECLSPSELAAREEQCLLRRSDDIEEHPLLQQQPSSSAETPLLSPQEAASEPFVSRDFKFSLEPDYDFDKLAAIVTMPSGKHDIAQIKDNHDGTVTVTYKPTLCGHHTLSIQHNGVNMVGSPIAFF</sequence>